<accession>A0A5N6XHE5</accession>
<keyword evidence="3" id="KW-1185">Reference proteome</keyword>
<feature type="region of interest" description="Disordered" evidence="1">
    <location>
        <begin position="1"/>
        <end position="21"/>
    </location>
</feature>
<proteinExistence type="predicted"/>
<evidence type="ECO:0000256" key="1">
    <source>
        <dbReference type="SAM" id="MobiDB-lite"/>
    </source>
</evidence>
<dbReference type="EMBL" id="ML741771">
    <property type="protein sequence ID" value="KAE8330970.1"/>
    <property type="molecule type" value="Genomic_DNA"/>
</dbReference>
<name>A0A5N6XHE5_9EURO</name>
<evidence type="ECO:0000313" key="2">
    <source>
        <dbReference type="EMBL" id="KAE8330970.1"/>
    </source>
</evidence>
<gene>
    <name evidence="2" type="ORF">BDV39DRAFT_169703</name>
</gene>
<dbReference type="Proteomes" id="UP000325945">
    <property type="component" value="Unassembled WGS sequence"/>
</dbReference>
<protein>
    <submittedName>
        <fullName evidence="2">Uncharacterized protein</fullName>
    </submittedName>
</protein>
<reference evidence="3" key="1">
    <citation type="submission" date="2019-04" db="EMBL/GenBank/DDBJ databases">
        <title>Friends and foes A comparative genomics studyof 23 Aspergillus species from section Flavi.</title>
        <authorList>
            <consortium name="DOE Joint Genome Institute"/>
            <person name="Kjaerbolling I."/>
            <person name="Vesth T."/>
            <person name="Frisvad J.C."/>
            <person name="Nybo J.L."/>
            <person name="Theobald S."/>
            <person name="Kildgaard S."/>
            <person name="Isbrandt T."/>
            <person name="Kuo A."/>
            <person name="Sato A."/>
            <person name="Lyhne E.K."/>
            <person name="Kogle M.E."/>
            <person name="Wiebenga A."/>
            <person name="Kun R.S."/>
            <person name="Lubbers R.J."/>
            <person name="Makela M.R."/>
            <person name="Barry K."/>
            <person name="Chovatia M."/>
            <person name="Clum A."/>
            <person name="Daum C."/>
            <person name="Haridas S."/>
            <person name="He G."/>
            <person name="LaButti K."/>
            <person name="Lipzen A."/>
            <person name="Mondo S."/>
            <person name="Riley R."/>
            <person name="Salamov A."/>
            <person name="Simmons B.A."/>
            <person name="Magnuson J.K."/>
            <person name="Henrissat B."/>
            <person name="Mortensen U.H."/>
            <person name="Larsen T.O."/>
            <person name="Devries R.P."/>
            <person name="Grigoriev I.V."/>
            <person name="Machida M."/>
            <person name="Baker S.E."/>
            <person name="Andersen M.R."/>
        </authorList>
    </citation>
    <scope>NUCLEOTIDE SEQUENCE [LARGE SCALE GENOMIC DNA]</scope>
    <source>
        <strain evidence="3">CBS 130017</strain>
    </source>
</reference>
<evidence type="ECO:0000313" key="3">
    <source>
        <dbReference type="Proteomes" id="UP000325945"/>
    </source>
</evidence>
<dbReference type="AlphaFoldDB" id="A0A5N6XHE5"/>
<sequence length="82" mass="9191">MIHTFTFKRSTRNKPAVTSSSLIKGGRPGWYKVLRRDYFIASGRFGGAVITSQKWLYTVQPGGLLIMAIHAANLEDMDCPRC</sequence>
<organism evidence="2 3">
    <name type="scientific">Aspergillus sergii</name>
    <dbReference type="NCBI Taxonomy" id="1034303"/>
    <lineage>
        <taxon>Eukaryota</taxon>
        <taxon>Fungi</taxon>
        <taxon>Dikarya</taxon>
        <taxon>Ascomycota</taxon>
        <taxon>Pezizomycotina</taxon>
        <taxon>Eurotiomycetes</taxon>
        <taxon>Eurotiomycetidae</taxon>
        <taxon>Eurotiales</taxon>
        <taxon>Aspergillaceae</taxon>
        <taxon>Aspergillus</taxon>
        <taxon>Aspergillus subgen. Circumdati</taxon>
    </lineage>
</organism>